<gene>
    <name evidence="1" type="ORF">IPP15_17280</name>
</gene>
<dbReference type="Gene3D" id="2.160.20.80">
    <property type="entry name" value="E3 ubiquitin-protein ligase SopA"/>
    <property type="match status" value="1"/>
</dbReference>
<protein>
    <submittedName>
        <fullName evidence="1">Pentapeptide repeat-containing protein</fullName>
    </submittedName>
</protein>
<dbReference type="Pfam" id="PF00805">
    <property type="entry name" value="Pentapeptide"/>
    <property type="match status" value="1"/>
</dbReference>
<dbReference type="SUPFAM" id="SSF141571">
    <property type="entry name" value="Pentapeptide repeat-like"/>
    <property type="match status" value="1"/>
</dbReference>
<proteinExistence type="predicted"/>
<reference evidence="1 2" key="1">
    <citation type="submission" date="2020-10" db="EMBL/GenBank/DDBJ databases">
        <title>Connecting structure to function with the recovery of over 1000 high-quality activated sludge metagenome-assembled genomes encoding full-length rRNA genes using long-read sequencing.</title>
        <authorList>
            <person name="Singleton C.M."/>
            <person name="Petriglieri F."/>
            <person name="Kristensen J.M."/>
            <person name="Kirkegaard R.H."/>
            <person name="Michaelsen T.Y."/>
            <person name="Andersen M.H."/>
            <person name="Karst S.M."/>
            <person name="Dueholm M.S."/>
            <person name="Nielsen P.H."/>
            <person name="Albertsen M."/>
        </authorList>
    </citation>
    <scope>NUCLEOTIDE SEQUENCE [LARGE SCALE GENOMIC DNA]</scope>
    <source>
        <strain evidence="1">Ribe_18-Q3-R11-54_MAXAC.273</strain>
    </source>
</reference>
<name>A0A9D7T0G1_9BACT</name>
<evidence type="ECO:0000313" key="1">
    <source>
        <dbReference type="EMBL" id="MBK9984094.1"/>
    </source>
</evidence>
<dbReference type="AlphaFoldDB" id="A0A9D7T0G1"/>
<dbReference type="InterPro" id="IPR001646">
    <property type="entry name" value="5peptide_repeat"/>
</dbReference>
<evidence type="ECO:0000313" key="2">
    <source>
        <dbReference type="Proteomes" id="UP000808337"/>
    </source>
</evidence>
<accession>A0A9D7T0G1</accession>
<organism evidence="1 2">
    <name type="scientific">Candidatus Opimibacter skivensis</name>
    <dbReference type="NCBI Taxonomy" id="2982028"/>
    <lineage>
        <taxon>Bacteria</taxon>
        <taxon>Pseudomonadati</taxon>
        <taxon>Bacteroidota</taxon>
        <taxon>Saprospiria</taxon>
        <taxon>Saprospirales</taxon>
        <taxon>Saprospiraceae</taxon>
        <taxon>Candidatus Opimibacter</taxon>
    </lineage>
</organism>
<comment type="caution">
    <text evidence="1">The sequence shown here is derived from an EMBL/GenBank/DDBJ whole genome shotgun (WGS) entry which is preliminary data.</text>
</comment>
<sequence>MQGLNFTNFNFRHCIMSSVDFTGATLNYALMDSSTMDRVKLVLAKMNYTQLAKSEFLQSYLHG</sequence>
<dbReference type="Proteomes" id="UP000808337">
    <property type="component" value="Unassembled WGS sequence"/>
</dbReference>
<dbReference type="EMBL" id="JADKGY010000029">
    <property type="protein sequence ID" value="MBK9984094.1"/>
    <property type="molecule type" value="Genomic_DNA"/>
</dbReference>